<evidence type="ECO:0000256" key="2">
    <source>
        <dbReference type="SAM" id="MobiDB-lite"/>
    </source>
</evidence>
<dbReference type="NCBIfam" id="TIGR01760">
    <property type="entry name" value="tape_meas_TP901"/>
    <property type="match status" value="1"/>
</dbReference>
<feature type="compositionally biased region" description="Basic and acidic residues" evidence="2">
    <location>
        <begin position="810"/>
        <end position="852"/>
    </location>
</feature>
<dbReference type="RefSeq" id="WP_207337903.1">
    <property type="nucleotide sequence ID" value="NZ_JAFMYU010000024.1"/>
</dbReference>
<gene>
    <name evidence="3" type="ORF">J2I48_23210</name>
</gene>
<accession>A0A939K1W5</accession>
<dbReference type="PANTHER" id="PTHR23159">
    <property type="entry name" value="CENTROSOMAL PROTEIN 2"/>
    <property type="match status" value="1"/>
</dbReference>
<protein>
    <submittedName>
        <fullName evidence="3">Phage tail tape measure protein</fullName>
    </submittedName>
</protein>
<keyword evidence="4" id="KW-1185">Reference proteome</keyword>
<proteinExistence type="predicted"/>
<dbReference type="EMBL" id="JAFMYU010000024">
    <property type="protein sequence ID" value="MBO0933938.1"/>
    <property type="molecule type" value="Genomic_DNA"/>
</dbReference>
<dbReference type="PANTHER" id="PTHR23159:SF31">
    <property type="entry name" value="CENTROSOME-ASSOCIATED PROTEIN CEP250 ISOFORM X1"/>
    <property type="match status" value="1"/>
</dbReference>
<evidence type="ECO:0000313" key="4">
    <source>
        <dbReference type="Proteomes" id="UP000664795"/>
    </source>
</evidence>
<feature type="coiled-coil region" evidence="1">
    <location>
        <begin position="21"/>
        <end position="73"/>
    </location>
</feature>
<dbReference type="Proteomes" id="UP000664795">
    <property type="component" value="Unassembled WGS sequence"/>
</dbReference>
<evidence type="ECO:0000256" key="1">
    <source>
        <dbReference type="SAM" id="Coils"/>
    </source>
</evidence>
<comment type="caution">
    <text evidence="3">The sequence shown here is derived from an EMBL/GenBank/DDBJ whole genome shotgun (WGS) entry which is preliminary data.</text>
</comment>
<keyword evidence="1" id="KW-0175">Coiled coil</keyword>
<name>A0A939K1W5_9BACT</name>
<dbReference type="InterPro" id="IPR010090">
    <property type="entry name" value="Phage_tape_meas"/>
</dbReference>
<reference evidence="3 4" key="1">
    <citation type="submission" date="2021-03" db="EMBL/GenBank/DDBJ databases">
        <title>Fibrella sp. HMF5036 genome sequencing and assembly.</title>
        <authorList>
            <person name="Kang H."/>
            <person name="Kim H."/>
            <person name="Bae S."/>
            <person name="Joh K."/>
        </authorList>
    </citation>
    <scope>NUCLEOTIDE SEQUENCE [LARGE SCALE GENOMIC DNA]</scope>
    <source>
        <strain evidence="3 4">HMF5036</strain>
    </source>
</reference>
<sequence length="1676" mass="182856">MQDEIIKLRTEIDTDEASVSLEGLKSDLRDVKRELREMGQVSEDWSDEQKQAYAELKERQKDLNAEIKEYTQNIDLNDASVNELKASLRLLVSEQNQLTAGSEEWIEKTRQVNQVKERLEDVREEANLLGRALDDQKGVFDKWNDSFMGTFAALQFDDLVDGVMDFGRESVESAAKTSDAFADIQKSTGQTTAEVEALNDELRNIDTRSTQEALLDIVKVGGQLGIAKEEIKGFTESVDKANVALGDEFSGGAEEVANTMGTLSKLFRETKDLEAGKAINDIGSAINELGAAGSATGPVVADFATRIGQLGDLAPEIGQTLGLGAAFQELGLSAEISAGGITNILLSASKATELFAEQLGISEVEMKKLINTNPNEFLLQLAQSLQGLPADQVAKRLDDLGIKSQEATKVMSLLKDQTQLVRDRQLLANKAMQEGTSLTKEFSIKNETAAAQLDKFGKVVEVIRVEVGNRLLPVLIGAGNALLTVGRVLMGIPAFVSENRVAIGLLVVGLISLNANLIRAQVASLAGAAATKAQAIASAIATAAESARAQAAARAAAADQAATVQSQKLTVQERLAALQTTASNLLTQAKIVLTNGWTVAQTALNNALRANPIGIVITVLAVLAAALVTAYQRSETFRGIVNGVWAALKVGWQAITDLTGAFVSFIGEALAPLQPYFSSIGSAMGTFWNLVRTGAGYVVDLHKAVFGLAVDALGGLLDRVAPVKTAIAGLWNTILGGVEKVKEAANAVAEFLHIDGLVARAKETGQKMGTAFKETYQAELAAARAKDNVDHDAHHAGQTAKAGAAVKQQASDKKEANSGVLRDLETDNGKHRESEAKKEAEHTQKLADERKKANADAVESIAKKNIELIQDDQARKLAQLAFERDQERKRIDESKADQKMKADQLSLLEKSYQADVAATQKDFRDKKEAAETAAMKKYLDDKEQQAQKERSLFTELADYEKATRSTNQEIDLSLTKLTENQKFDVRKQQMADALTEQKASILKEYTAKVTEITNNISDNDQRMKALKTLNDWKNSQLNSADTKHAKDMTTLNQEHLATRQQNTKEFFGAVEGLMNGDYTSFMDLLGKKLKNEKAANQQGLQDFAKKSSATLDTAGQVVGAMQKLNQKYLEDKLNKLAKEKSKQLADWDEQYKKGKINKETYEKGIDKINKEFAEKEKAEKLKAWKRDQAMQIAMALINTAQAVIKSLAMMGWPLGLIGAAVSGVMGGIQIAMIKNQQPPSFEKGGFVNGGIPDGPAHGSSYGKSGLAIVERTADGGYGEEKGEMEGGEPVMILSRNLYKNNGPIIDRLLHSSLHRNGAPIFRSGGLMGSDGGSYSDYLKPLRKGKMYASGSEMADSGGGDDFGTGSPDEAADTTADTEQQIDQSMKLMEDIAKNTLATTDQITALMTYLNGTFLSSIANQAYYTRWQIQNTGYSLENSQNREATRMIGEMRTQGNATRGLMNQLINQTRTDLLLELRRLTDANRNQNAIIVSELQRQGNLQRNDQARQQTTLVSEIQRQGNADRSLDERQHQNLVQTLLLMYAAASTAAGSRHTTTTNQLNRLYADMSDTNQKRYVQFINEIRNQLNTLNANQASELRGMANEMKRQASALISETKSQTSAMVGSLDWNTNRVKSDLGWQSYLLKIIADKQWSVSVNNVVQVWTQVNVINKDSNLR</sequence>
<feature type="region of interest" description="Disordered" evidence="2">
    <location>
        <begin position="1349"/>
        <end position="1378"/>
    </location>
</feature>
<feature type="compositionally biased region" description="Basic and acidic residues" evidence="2">
    <location>
        <begin position="785"/>
        <end position="795"/>
    </location>
</feature>
<feature type="region of interest" description="Disordered" evidence="2">
    <location>
        <begin position="785"/>
        <end position="852"/>
    </location>
</feature>
<evidence type="ECO:0000313" key="3">
    <source>
        <dbReference type="EMBL" id="MBO0933938.1"/>
    </source>
</evidence>
<organism evidence="3 4">
    <name type="scientific">Fibrella aquatilis</name>
    <dbReference type="NCBI Taxonomy" id="2817059"/>
    <lineage>
        <taxon>Bacteria</taxon>
        <taxon>Pseudomonadati</taxon>
        <taxon>Bacteroidota</taxon>
        <taxon>Cytophagia</taxon>
        <taxon>Cytophagales</taxon>
        <taxon>Spirosomataceae</taxon>
        <taxon>Fibrella</taxon>
    </lineage>
</organism>